<dbReference type="SUPFAM" id="SSF46689">
    <property type="entry name" value="Homeodomain-like"/>
    <property type="match status" value="2"/>
</dbReference>
<evidence type="ECO:0000259" key="2">
    <source>
        <dbReference type="PROSITE" id="PS50090"/>
    </source>
</evidence>
<feature type="domain" description="Myb-like" evidence="2">
    <location>
        <begin position="560"/>
        <end position="608"/>
    </location>
</feature>
<dbReference type="OrthoDB" id="39591at2759"/>
<evidence type="ECO:0000313" key="4">
    <source>
        <dbReference type="EMBL" id="PSC75744.1"/>
    </source>
</evidence>
<feature type="compositionally biased region" description="Low complexity" evidence="1">
    <location>
        <begin position="104"/>
        <end position="118"/>
    </location>
</feature>
<dbReference type="SMART" id="SM00717">
    <property type="entry name" value="SANT"/>
    <property type="match status" value="4"/>
</dbReference>
<feature type="domain" description="Myb-like" evidence="2">
    <location>
        <begin position="444"/>
        <end position="553"/>
    </location>
</feature>
<sequence length="787" mass="82721">MASPDWASFVGAQFAATGADALKASKAVKRALSQAAESSGQSAEALRPSLDAFLAAGRCGYRLQDGKVVKAAPAQQHEQSRKKAKRQAGPGPAAVAAPVPPAAAKPEPEAVAQPAAAQTGDQAKTKKKKKRMHKEADGDTSTQQQPAELPAAPALAPAAEPAGGGDARGSKKEGKKKKKGKEWRADEAPSTQQQQQQQSVPVPVDAEAAGGGGSGGGSKKTKKKGKKQAEEEGDAAEQDRDAPRGQQHAQPPGAADGEQQHEQDAPPAKRRKKKATGAAAAAAGAAAGAASGSAGAGRNEAAGLLDDTEPSRWRDSNKRQDVKSGAFSKQEKETLRRAVLAYADGNGHSFEDTSWLYGSSKQKGTKGLWSKIAAALPHRTVKSVWAAGTRMFHEGNYQGKWTAEEDERLLALVEERGRKWTEIGGAVGRMAEACRDRWLVIRLGESRKKGRWDEAETEKLKKAVEEYQAAKAAAQSPGGGGGGEATTTISLAAIEGAVSEAAAEEGGDAAAAAERAAEMHRRTVLDDIDWNVVSQAVGSRSNVQCLEKWYAQLAPDMIDQGEWSGADDRRLLRALYQSGASQEYEVDWDNVVKGRSAQQTRRRWRLMAKTLKDHRDLEFDEQVSELVDVHMPQLKEGSATPADGGGGDGVGGVGSDGGEEAGSDGNESDGNEGRADSDLFGDCAVSLDRISLAYNRGSDQPPSLQETTAALQGLAAAGLPPDKCCAACETITATSCLCSSGARAALCLRRHSASVRDGFITLLTRHDAQAASPSKRAPLHRRRLPPS</sequence>
<dbReference type="InterPro" id="IPR017930">
    <property type="entry name" value="Myb_dom"/>
</dbReference>
<feature type="region of interest" description="Disordered" evidence="1">
    <location>
        <begin position="635"/>
        <end position="675"/>
    </location>
</feature>
<dbReference type="PROSITE" id="PS50090">
    <property type="entry name" value="MYB_LIKE"/>
    <property type="match status" value="3"/>
</dbReference>
<dbReference type="EMBL" id="LHPF02000002">
    <property type="protein sequence ID" value="PSC75744.1"/>
    <property type="molecule type" value="Genomic_DNA"/>
</dbReference>
<proteinExistence type="predicted"/>
<feature type="domain" description="HTH myb-type" evidence="3">
    <location>
        <begin position="399"/>
        <end position="446"/>
    </location>
</feature>
<dbReference type="PANTHER" id="PTHR47430">
    <property type="entry name" value="GB|AAC33480.1"/>
    <property type="match status" value="1"/>
</dbReference>
<dbReference type="AlphaFoldDB" id="A0A2P6VNS4"/>
<comment type="caution">
    <text evidence="4">The sequence shown here is derived from an EMBL/GenBank/DDBJ whole genome shotgun (WGS) entry which is preliminary data.</text>
</comment>
<dbReference type="InterPro" id="IPR009057">
    <property type="entry name" value="Homeodomain-like_sf"/>
</dbReference>
<feature type="compositionally biased region" description="Gly residues" evidence="1">
    <location>
        <begin position="209"/>
        <end position="218"/>
    </location>
</feature>
<dbReference type="STRING" id="554055.A0A2P6VNS4"/>
<dbReference type="PROSITE" id="PS51294">
    <property type="entry name" value="HTH_MYB"/>
    <property type="match status" value="1"/>
</dbReference>
<feature type="compositionally biased region" description="Basic and acidic residues" evidence="1">
    <location>
        <begin position="309"/>
        <end position="322"/>
    </location>
</feature>
<name>A0A2P6VNS4_9CHLO</name>
<reference evidence="4 5" key="1">
    <citation type="journal article" date="2018" name="Plant J.">
        <title>Genome sequences of Chlorella sorokiniana UTEX 1602 and Micractinium conductrix SAG 241.80: implications to maltose excretion by a green alga.</title>
        <authorList>
            <person name="Arriola M.B."/>
            <person name="Velmurugan N."/>
            <person name="Zhang Y."/>
            <person name="Plunkett M.H."/>
            <person name="Hondzo H."/>
            <person name="Barney B.M."/>
        </authorList>
    </citation>
    <scope>NUCLEOTIDE SEQUENCE [LARGE SCALE GENOMIC DNA]</scope>
    <source>
        <strain evidence="4 5">SAG 241.80</strain>
    </source>
</reference>
<dbReference type="Pfam" id="PF13921">
    <property type="entry name" value="Myb_DNA-bind_6"/>
    <property type="match status" value="1"/>
</dbReference>
<dbReference type="InterPro" id="IPR001005">
    <property type="entry name" value="SANT/Myb"/>
</dbReference>
<evidence type="ECO:0000259" key="3">
    <source>
        <dbReference type="PROSITE" id="PS51294"/>
    </source>
</evidence>
<dbReference type="CDD" id="cd00167">
    <property type="entry name" value="SANT"/>
    <property type="match status" value="2"/>
</dbReference>
<dbReference type="GO" id="GO:0003677">
    <property type="term" value="F:DNA binding"/>
    <property type="evidence" value="ECO:0007669"/>
    <property type="project" value="UniProtKB-KW"/>
</dbReference>
<feature type="domain" description="Myb-like" evidence="2">
    <location>
        <begin position="393"/>
        <end position="442"/>
    </location>
</feature>
<keyword evidence="5" id="KW-1185">Reference proteome</keyword>
<protein>
    <submittedName>
        <fullName evidence="4">DNA-binding REB1</fullName>
    </submittedName>
</protein>
<dbReference type="PANTHER" id="PTHR47430:SF4">
    <property type="entry name" value="GB|AAC33480.1"/>
    <property type="match status" value="1"/>
</dbReference>
<dbReference type="Gene3D" id="1.10.10.60">
    <property type="entry name" value="Homeodomain-like"/>
    <property type="match status" value="3"/>
</dbReference>
<dbReference type="Proteomes" id="UP000239649">
    <property type="component" value="Unassembled WGS sequence"/>
</dbReference>
<feature type="compositionally biased region" description="Gly residues" evidence="1">
    <location>
        <begin position="643"/>
        <end position="656"/>
    </location>
</feature>
<feature type="compositionally biased region" description="Low complexity" evidence="1">
    <location>
        <begin position="276"/>
        <end position="303"/>
    </location>
</feature>
<feature type="compositionally biased region" description="Acidic residues" evidence="1">
    <location>
        <begin position="657"/>
        <end position="670"/>
    </location>
</feature>
<feature type="compositionally biased region" description="Low complexity" evidence="1">
    <location>
        <begin position="146"/>
        <end position="161"/>
    </location>
</feature>
<feature type="region of interest" description="Disordered" evidence="1">
    <location>
        <begin position="69"/>
        <end position="330"/>
    </location>
</feature>
<keyword evidence="4" id="KW-0238">DNA-binding</keyword>
<evidence type="ECO:0000313" key="5">
    <source>
        <dbReference type="Proteomes" id="UP000239649"/>
    </source>
</evidence>
<gene>
    <name evidence="4" type="ORF">C2E20_1627</name>
</gene>
<evidence type="ECO:0000256" key="1">
    <source>
        <dbReference type="SAM" id="MobiDB-lite"/>
    </source>
</evidence>
<accession>A0A2P6VNS4</accession>
<organism evidence="4 5">
    <name type="scientific">Micractinium conductrix</name>
    <dbReference type="NCBI Taxonomy" id="554055"/>
    <lineage>
        <taxon>Eukaryota</taxon>
        <taxon>Viridiplantae</taxon>
        <taxon>Chlorophyta</taxon>
        <taxon>core chlorophytes</taxon>
        <taxon>Trebouxiophyceae</taxon>
        <taxon>Chlorellales</taxon>
        <taxon>Chlorellaceae</taxon>
        <taxon>Chlorella clade</taxon>
        <taxon>Micractinium</taxon>
    </lineage>
</organism>
<feature type="compositionally biased region" description="Low complexity" evidence="1">
    <location>
        <begin position="87"/>
        <end position="97"/>
    </location>
</feature>